<sequence>MSIRVAKDTLPHLLRAVPESPPAQVRVLGVDDFELRKGDSYVTILINLEARRPPDVLPDRRAAPLADWLRGHPETKVIYRNRAGAHTKDARTGAPQPKQIAQTGGICGGTSPRLWRRRSAPATAASWPRW</sequence>
<proteinExistence type="predicted"/>
<dbReference type="InterPro" id="IPR002560">
    <property type="entry name" value="Transposase_DDE"/>
</dbReference>
<comment type="caution">
    <text evidence="3">The sequence shown here is derived from an EMBL/GenBank/DDBJ whole genome shotgun (WGS) entry which is preliminary data.</text>
</comment>
<name>A0A917P6B0_9ACTN</name>
<organism evidence="3 4">
    <name type="scientific">Streptomyces lacrimifluminis</name>
    <dbReference type="NCBI Taxonomy" id="1500077"/>
    <lineage>
        <taxon>Bacteria</taxon>
        <taxon>Bacillati</taxon>
        <taxon>Actinomycetota</taxon>
        <taxon>Actinomycetes</taxon>
        <taxon>Kitasatosporales</taxon>
        <taxon>Streptomycetaceae</taxon>
        <taxon>Streptomyces</taxon>
    </lineage>
</organism>
<evidence type="ECO:0000313" key="3">
    <source>
        <dbReference type="EMBL" id="GGJ63681.1"/>
    </source>
</evidence>
<evidence type="ECO:0000259" key="2">
    <source>
        <dbReference type="Pfam" id="PF01610"/>
    </source>
</evidence>
<dbReference type="EMBL" id="BMMU01000036">
    <property type="protein sequence ID" value="GGJ63681.1"/>
    <property type="molecule type" value="Genomic_DNA"/>
</dbReference>
<dbReference type="InterPro" id="IPR047951">
    <property type="entry name" value="Transpos_ISL3"/>
</dbReference>
<reference evidence="3" key="2">
    <citation type="submission" date="2020-09" db="EMBL/GenBank/DDBJ databases">
        <authorList>
            <person name="Sun Q."/>
            <person name="Zhou Y."/>
        </authorList>
    </citation>
    <scope>NUCLEOTIDE SEQUENCE</scope>
    <source>
        <strain evidence="3">CGMCC 4.7272</strain>
    </source>
</reference>
<dbReference type="Pfam" id="PF01610">
    <property type="entry name" value="DDE_Tnp_ISL3"/>
    <property type="match status" value="1"/>
</dbReference>
<dbReference type="PANTHER" id="PTHR33498:SF1">
    <property type="entry name" value="TRANSPOSASE FOR INSERTION SEQUENCE ELEMENT IS1557"/>
    <property type="match status" value="1"/>
</dbReference>
<dbReference type="Proteomes" id="UP000625682">
    <property type="component" value="Unassembled WGS sequence"/>
</dbReference>
<evidence type="ECO:0000256" key="1">
    <source>
        <dbReference type="SAM" id="MobiDB-lite"/>
    </source>
</evidence>
<dbReference type="PANTHER" id="PTHR33498">
    <property type="entry name" value="TRANSPOSASE FOR INSERTION SEQUENCE ELEMENT IS1557"/>
    <property type="match status" value="1"/>
</dbReference>
<reference evidence="3" key="1">
    <citation type="journal article" date="2014" name="Int. J. Syst. Evol. Microbiol.">
        <title>Complete genome sequence of Corynebacterium casei LMG S-19264T (=DSM 44701T), isolated from a smear-ripened cheese.</title>
        <authorList>
            <consortium name="US DOE Joint Genome Institute (JGI-PGF)"/>
            <person name="Walter F."/>
            <person name="Albersmeier A."/>
            <person name="Kalinowski J."/>
            <person name="Ruckert C."/>
        </authorList>
    </citation>
    <scope>NUCLEOTIDE SEQUENCE</scope>
    <source>
        <strain evidence="3">CGMCC 4.7272</strain>
    </source>
</reference>
<gene>
    <name evidence="3" type="ORF">GCM10012282_71150</name>
</gene>
<feature type="region of interest" description="Disordered" evidence="1">
    <location>
        <begin position="85"/>
        <end position="130"/>
    </location>
</feature>
<evidence type="ECO:0000313" key="4">
    <source>
        <dbReference type="Proteomes" id="UP000625682"/>
    </source>
</evidence>
<feature type="domain" description="Transposase IS204/IS1001/IS1096/IS1165 DDE" evidence="2">
    <location>
        <begin position="28"/>
        <end position="73"/>
    </location>
</feature>
<dbReference type="AlphaFoldDB" id="A0A917P6B0"/>
<accession>A0A917P6B0</accession>
<protein>
    <recommendedName>
        <fullName evidence="2">Transposase IS204/IS1001/IS1096/IS1165 DDE domain-containing protein</fullName>
    </recommendedName>
</protein>
<keyword evidence="4" id="KW-1185">Reference proteome</keyword>